<protein>
    <submittedName>
        <fullName evidence="1">Uncharacterized protein</fullName>
    </submittedName>
</protein>
<dbReference type="SUPFAM" id="SSF81901">
    <property type="entry name" value="HCP-like"/>
    <property type="match status" value="1"/>
</dbReference>
<reference evidence="2" key="1">
    <citation type="submission" date="2018-01" db="EMBL/GenBank/DDBJ databases">
        <title>Draft Genome Sequence of the Radioresistant Bacterium Deinococcus aerius TR0125, Isolated from the Higher Atmosphere above Japan.</title>
        <authorList>
            <person name="Satoh K."/>
            <person name="Arai H."/>
            <person name="Sanzen T."/>
            <person name="Kawaguchi Y."/>
            <person name="Hayashi H."/>
            <person name="Yokobori S."/>
            <person name="Yamagishi A."/>
            <person name="Oono Y."/>
            <person name="Narumi I."/>
        </authorList>
    </citation>
    <scope>NUCLEOTIDE SEQUENCE [LARGE SCALE GENOMIC DNA]</scope>
    <source>
        <strain evidence="2">TR0125</strain>
    </source>
</reference>
<evidence type="ECO:0000313" key="1">
    <source>
        <dbReference type="EMBL" id="GBF07467.1"/>
    </source>
</evidence>
<dbReference type="SMART" id="SM00671">
    <property type="entry name" value="SEL1"/>
    <property type="match status" value="1"/>
</dbReference>
<proteinExistence type="predicted"/>
<comment type="caution">
    <text evidence="1">The sequence shown here is derived from an EMBL/GenBank/DDBJ whole genome shotgun (WGS) entry which is preliminary data.</text>
</comment>
<dbReference type="Proteomes" id="UP000236569">
    <property type="component" value="Unassembled WGS sequence"/>
</dbReference>
<dbReference type="OrthoDB" id="1149385at2"/>
<evidence type="ECO:0000313" key="2">
    <source>
        <dbReference type="Proteomes" id="UP000236569"/>
    </source>
</evidence>
<name>A0A2I9DWP9_9DEIO</name>
<dbReference type="Pfam" id="PF08238">
    <property type="entry name" value="Sel1"/>
    <property type="match status" value="1"/>
</dbReference>
<dbReference type="InterPro" id="IPR006597">
    <property type="entry name" value="Sel1-like"/>
</dbReference>
<dbReference type="EMBL" id="BFAG01000014">
    <property type="protein sequence ID" value="GBF07467.1"/>
    <property type="molecule type" value="Genomic_DNA"/>
</dbReference>
<organism evidence="1 2">
    <name type="scientific">Deinococcus aerius</name>
    <dbReference type="NCBI Taxonomy" id="200253"/>
    <lineage>
        <taxon>Bacteria</taxon>
        <taxon>Thermotogati</taxon>
        <taxon>Deinococcota</taxon>
        <taxon>Deinococci</taxon>
        <taxon>Deinococcales</taxon>
        <taxon>Deinococcaceae</taxon>
        <taxon>Deinococcus</taxon>
    </lineage>
</organism>
<dbReference type="Gene3D" id="1.25.40.10">
    <property type="entry name" value="Tetratricopeptide repeat domain"/>
    <property type="match status" value="1"/>
</dbReference>
<dbReference type="InterPro" id="IPR011990">
    <property type="entry name" value="TPR-like_helical_dom_sf"/>
</dbReference>
<sequence>MAKPIDVLVEKANRIMDGTHQGLEDWRDALQIYEQAGSMGSGEAFFRLGQMYDFGKGPKQNIEKAIANYKKAAQLGEAKAYAGLVTIYGHLKDYQNGRKIFSLLLTETTKPISEKRTVDLVACFISYVAVMRFPDSLDKELALRGLPYAMRGAKDMLGLARVTGIRLGGDMVAGFKTVYSLSQSYLGKNEKLDEQIASFQNELTSYLSSNRQTQ</sequence>
<gene>
    <name evidence="1" type="ORF">DAERI_140128</name>
</gene>
<dbReference type="AlphaFoldDB" id="A0A2I9DWP9"/>
<dbReference type="RefSeq" id="WP_114149463.1">
    <property type="nucleotide sequence ID" value="NZ_BFAG01000014.1"/>
</dbReference>
<keyword evidence="2" id="KW-1185">Reference proteome</keyword>
<accession>A0A2I9DWP9</accession>